<evidence type="ECO:0000313" key="8">
    <source>
        <dbReference type="Proteomes" id="UP000273022"/>
    </source>
</evidence>
<dbReference type="PRINTS" id="PR00039">
    <property type="entry name" value="HTHLYSR"/>
</dbReference>
<protein>
    <submittedName>
        <fullName evidence="7">LysR family transcriptional regulator</fullName>
    </submittedName>
</protein>
<evidence type="ECO:0000256" key="2">
    <source>
        <dbReference type="ARBA" id="ARBA00023015"/>
    </source>
</evidence>
<keyword evidence="5" id="KW-0804">Transcription</keyword>
<dbReference type="InterPro" id="IPR005119">
    <property type="entry name" value="LysR_subst-bd"/>
</dbReference>
<evidence type="ECO:0000256" key="1">
    <source>
        <dbReference type="ARBA" id="ARBA00009437"/>
    </source>
</evidence>
<keyword evidence="3" id="KW-0238">DNA-binding</keyword>
<dbReference type="EMBL" id="QYYH01000006">
    <property type="protein sequence ID" value="RJY19216.1"/>
    <property type="molecule type" value="Genomic_DNA"/>
</dbReference>
<evidence type="ECO:0000256" key="5">
    <source>
        <dbReference type="ARBA" id="ARBA00023163"/>
    </source>
</evidence>
<dbReference type="CDD" id="cd05466">
    <property type="entry name" value="PBP2_LTTR_substrate"/>
    <property type="match status" value="1"/>
</dbReference>
<dbReference type="GO" id="GO:0032993">
    <property type="term" value="C:protein-DNA complex"/>
    <property type="evidence" value="ECO:0007669"/>
    <property type="project" value="TreeGrafter"/>
</dbReference>
<reference evidence="7 8" key="1">
    <citation type="submission" date="2018-09" db="EMBL/GenBank/DDBJ databases">
        <title>Phylogeny of the Shewanellaceae, and recommendation for two new genera, Pseudoshewanella and Parashewanella.</title>
        <authorList>
            <person name="Wang G."/>
        </authorList>
    </citation>
    <scope>NUCLEOTIDE SEQUENCE [LARGE SCALE GENOMIC DNA]</scope>
    <source>
        <strain evidence="7 8">KCTC 22492</strain>
    </source>
</reference>
<dbReference type="OrthoDB" id="9803735at2"/>
<dbReference type="InterPro" id="IPR036388">
    <property type="entry name" value="WH-like_DNA-bd_sf"/>
</dbReference>
<accession>A0A3A6UB51</accession>
<dbReference type="InterPro" id="IPR000847">
    <property type="entry name" value="LysR_HTH_N"/>
</dbReference>
<keyword evidence="2" id="KW-0805">Transcription regulation</keyword>
<dbReference type="Pfam" id="PF00126">
    <property type="entry name" value="HTH_1"/>
    <property type="match status" value="1"/>
</dbReference>
<dbReference type="PANTHER" id="PTHR30346">
    <property type="entry name" value="TRANSCRIPTIONAL DUAL REGULATOR HCAR-RELATED"/>
    <property type="match status" value="1"/>
</dbReference>
<dbReference type="RefSeq" id="WP_121851933.1">
    <property type="nucleotide sequence ID" value="NZ_CP037952.1"/>
</dbReference>
<sequence>MIDLRLLRFFIAIFEENNITAAASRCHVSQPSLSSGLKQLEEQLGGALFERSKKGVKALDNANYLYPLALKLVEEAKQLPGLFHEKASRVKFRLAVMSDLSPRRLSAVLGHINNAIDHLDIELVDHLSTADARLTIEELRHEDEIFFPLWEENYVLCVPTNHELASHEKVQPEQLQGFNFIECPPCKAHQQTIGLLACNHISLNLVAKAESKSLVQSLVLAGYGISFLPDGLIEDESRLSRVNFDGPRMFRRIGLCYPAHQSISPNLAAILRFLNQQYTFTV</sequence>
<comment type="similarity">
    <text evidence="1">Belongs to the LysR transcriptional regulatory family.</text>
</comment>
<organism evidence="7 8">
    <name type="scientific">Parashewanella spongiae</name>
    <dbReference type="NCBI Taxonomy" id="342950"/>
    <lineage>
        <taxon>Bacteria</taxon>
        <taxon>Pseudomonadati</taxon>
        <taxon>Pseudomonadota</taxon>
        <taxon>Gammaproteobacteria</taxon>
        <taxon>Alteromonadales</taxon>
        <taxon>Shewanellaceae</taxon>
        <taxon>Parashewanella</taxon>
    </lineage>
</organism>
<dbReference type="SUPFAM" id="SSF53850">
    <property type="entry name" value="Periplasmic binding protein-like II"/>
    <property type="match status" value="1"/>
</dbReference>
<comment type="caution">
    <text evidence="7">The sequence shown here is derived from an EMBL/GenBank/DDBJ whole genome shotgun (WGS) entry which is preliminary data.</text>
</comment>
<evidence type="ECO:0000256" key="3">
    <source>
        <dbReference type="ARBA" id="ARBA00023125"/>
    </source>
</evidence>
<evidence type="ECO:0000259" key="6">
    <source>
        <dbReference type="PROSITE" id="PS50931"/>
    </source>
</evidence>
<keyword evidence="8" id="KW-1185">Reference proteome</keyword>
<dbReference type="GO" id="GO:0003677">
    <property type="term" value="F:DNA binding"/>
    <property type="evidence" value="ECO:0007669"/>
    <property type="project" value="UniProtKB-KW"/>
</dbReference>
<dbReference type="Pfam" id="PF03466">
    <property type="entry name" value="LysR_substrate"/>
    <property type="match status" value="1"/>
</dbReference>
<dbReference type="SUPFAM" id="SSF46785">
    <property type="entry name" value="Winged helix' DNA-binding domain"/>
    <property type="match status" value="1"/>
</dbReference>
<evidence type="ECO:0000313" key="7">
    <source>
        <dbReference type="EMBL" id="RJY19216.1"/>
    </source>
</evidence>
<evidence type="ECO:0000256" key="4">
    <source>
        <dbReference type="ARBA" id="ARBA00023159"/>
    </source>
</evidence>
<keyword evidence="4" id="KW-0010">Activator</keyword>
<feature type="domain" description="HTH lysR-type" evidence="6">
    <location>
        <begin position="2"/>
        <end position="59"/>
    </location>
</feature>
<dbReference type="AlphaFoldDB" id="A0A3A6UB51"/>
<name>A0A3A6UB51_9GAMM</name>
<dbReference type="Proteomes" id="UP000273022">
    <property type="component" value="Unassembled WGS sequence"/>
</dbReference>
<dbReference type="Gene3D" id="3.40.190.290">
    <property type="match status" value="1"/>
</dbReference>
<dbReference type="PROSITE" id="PS50931">
    <property type="entry name" value="HTH_LYSR"/>
    <property type="match status" value="1"/>
</dbReference>
<proteinExistence type="inferred from homology"/>
<dbReference type="InterPro" id="IPR036390">
    <property type="entry name" value="WH_DNA-bd_sf"/>
</dbReference>
<dbReference type="PANTHER" id="PTHR30346:SF26">
    <property type="entry name" value="HYDROGEN PEROXIDE-INDUCIBLE GENES ACTIVATOR"/>
    <property type="match status" value="1"/>
</dbReference>
<gene>
    <name evidence="7" type="ORF">D5R81_01715</name>
</gene>
<dbReference type="Gene3D" id="1.10.10.10">
    <property type="entry name" value="Winged helix-like DNA-binding domain superfamily/Winged helix DNA-binding domain"/>
    <property type="match status" value="1"/>
</dbReference>
<dbReference type="GO" id="GO:0003700">
    <property type="term" value="F:DNA-binding transcription factor activity"/>
    <property type="evidence" value="ECO:0007669"/>
    <property type="project" value="InterPro"/>
</dbReference>